<dbReference type="Proteomes" id="UP000326799">
    <property type="component" value="Unassembled WGS sequence"/>
</dbReference>
<proteinExistence type="predicted"/>
<name>A0A5N6F2U7_9EURO</name>
<organism evidence="2 3">
    <name type="scientific">Aspergillus novoparasiticus</name>
    <dbReference type="NCBI Taxonomy" id="986946"/>
    <lineage>
        <taxon>Eukaryota</taxon>
        <taxon>Fungi</taxon>
        <taxon>Dikarya</taxon>
        <taxon>Ascomycota</taxon>
        <taxon>Pezizomycotina</taxon>
        <taxon>Eurotiomycetes</taxon>
        <taxon>Eurotiomycetidae</taxon>
        <taxon>Eurotiales</taxon>
        <taxon>Aspergillaceae</taxon>
        <taxon>Aspergillus</taxon>
        <taxon>Aspergillus subgen. Circumdati</taxon>
    </lineage>
</organism>
<keyword evidence="1" id="KW-0472">Membrane</keyword>
<feature type="transmembrane region" description="Helical" evidence="1">
    <location>
        <begin position="38"/>
        <end position="66"/>
    </location>
</feature>
<evidence type="ECO:0008006" key="4">
    <source>
        <dbReference type="Google" id="ProtNLM"/>
    </source>
</evidence>
<evidence type="ECO:0000313" key="3">
    <source>
        <dbReference type="Proteomes" id="UP000326799"/>
    </source>
</evidence>
<dbReference type="EMBL" id="ML733402">
    <property type="protein sequence ID" value="KAB8223967.1"/>
    <property type="molecule type" value="Genomic_DNA"/>
</dbReference>
<evidence type="ECO:0000313" key="2">
    <source>
        <dbReference type="EMBL" id="KAB8223967.1"/>
    </source>
</evidence>
<accession>A0A5N6F2U7</accession>
<keyword evidence="1" id="KW-0812">Transmembrane</keyword>
<feature type="transmembrane region" description="Helical" evidence="1">
    <location>
        <begin position="151"/>
        <end position="171"/>
    </location>
</feature>
<gene>
    <name evidence="2" type="ORF">BDV33DRAFT_200013</name>
</gene>
<keyword evidence="3" id="KW-1185">Reference proteome</keyword>
<feature type="transmembrane region" description="Helical" evidence="1">
    <location>
        <begin position="191"/>
        <end position="213"/>
    </location>
</feature>
<evidence type="ECO:0000256" key="1">
    <source>
        <dbReference type="SAM" id="Phobius"/>
    </source>
</evidence>
<feature type="transmembrane region" description="Helical" evidence="1">
    <location>
        <begin position="87"/>
        <end position="106"/>
    </location>
</feature>
<protein>
    <recommendedName>
        <fullName evidence="4">TLC domain-containing protein</fullName>
    </recommendedName>
</protein>
<reference evidence="2 3" key="1">
    <citation type="submission" date="2019-04" db="EMBL/GenBank/DDBJ databases">
        <title>Fungal friends and foes A comparative genomics study of 23 Aspergillus species from section Flavi.</title>
        <authorList>
            <consortium name="DOE Joint Genome Institute"/>
            <person name="Kjaerbolling I."/>
            <person name="Vesth T.C."/>
            <person name="Frisvad J.C."/>
            <person name="Nybo J.L."/>
            <person name="Theobald S."/>
            <person name="Kildgaard S."/>
            <person name="Petersen T.I."/>
            <person name="Kuo A."/>
            <person name="Sato A."/>
            <person name="Lyhne E.K."/>
            <person name="Kogle M.E."/>
            <person name="Wiebenga A."/>
            <person name="Kun R.S."/>
            <person name="Lubbers R.J."/>
            <person name="Makela M.R."/>
            <person name="Barry K."/>
            <person name="Chovatia M."/>
            <person name="Clum A."/>
            <person name="Daum C."/>
            <person name="Haridas S."/>
            <person name="He G."/>
            <person name="LaButti K."/>
            <person name="Lipzen A."/>
            <person name="Mondo S."/>
            <person name="Pangilinan J."/>
            <person name="Riley R."/>
            <person name="Salamov A."/>
            <person name="Simmons B.A."/>
            <person name="Magnuson J.K."/>
            <person name="Henrissat B."/>
            <person name="Mortensen U.H."/>
            <person name="Larsen T.O."/>
            <person name="De vries R.P."/>
            <person name="Grigoriev I.V."/>
            <person name="Machida M."/>
            <person name="Baker S.E."/>
            <person name="Andersen M.R."/>
        </authorList>
    </citation>
    <scope>NUCLEOTIDE SEQUENCE [LARGE SCALE GENOMIC DNA]</scope>
    <source>
        <strain evidence="2 3">CBS 126849</strain>
    </source>
</reference>
<keyword evidence="1" id="KW-1133">Transmembrane helix</keyword>
<sequence length="306" mass="34143">MDTLSSVGCKDFLPADTLEGQSLTGFCLLITRSSSYDAILFAIICVVYVLFNRLVLGSSILDFIYGAKYSSMRNAEKRTFRLRHIGILARTTSFLLILKPAFMVAFGNKEWSEPYAQGSNFLLGDAAFFSVMITAAFHLFELVFDPSLKPLLVLHHLGSIFVIQGFLPSTVSLPKAQYLELNRALGMMNVALYWAVLDAPLVVLSYVIAVLRSTFIQGHTNICKLFYIGFNIAAFLTVTEIVVISYLCSQNWNELAGFQRTTICSLQILFTIAKGWVCKSFYSSYTRQIGTLEGKTSRDTAMLKPE</sequence>
<feature type="transmembrane region" description="Helical" evidence="1">
    <location>
        <begin position="126"/>
        <end position="144"/>
    </location>
</feature>
<feature type="transmembrane region" description="Helical" evidence="1">
    <location>
        <begin position="225"/>
        <end position="247"/>
    </location>
</feature>
<dbReference type="AlphaFoldDB" id="A0A5N6F2U7"/>